<dbReference type="InterPro" id="IPR009057">
    <property type="entry name" value="Homeodomain-like_sf"/>
</dbReference>
<gene>
    <name evidence="2" type="ORF">LJ752_11535</name>
</gene>
<sequence length="133" mass="14408">MILIQRVIAGQQVAHVAKEMGIWRTTAHKWINRYRAQGPVGLEDRSSKTKSCPHAARSQKVREVLQDRIEHGTSPADLAARTGIKARTVSRILAAAVMAHLWGLAPCPESGSVPHAPPASRVHGRPRCTDGGV</sequence>
<accession>A0ABS8GJC7</accession>
<organism evidence="2 3">
    <name type="scientific">Arthrobacter gengyunqii</name>
    <dbReference type="NCBI Taxonomy" id="2886940"/>
    <lineage>
        <taxon>Bacteria</taxon>
        <taxon>Bacillati</taxon>
        <taxon>Actinomycetota</taxon>
        <taxon>Actinomycetes</taxon>
        <taxon>Micrococcales</taxon>
        <taxon>Micrococcaceae</taxon>
        <taxon>Arthrobacter</taxon>
    </lineage>
</organism>
<protein>
    <submittedName>
        <fullName evidence="2">Helix-turn-helix domain-containing protein</fullName>
    </submittedName>
</protein>
<evidence type="ECO:0000313" key="3">
    <source>
        <dbReference type="Proteomes" id="UP001139168"/>
    </source>
</evidence>
<comment type="caution">
    <text evidence="2">The sequence shown here is derived from an EMBL/GenBank/DDBJ whole genome shotgun (WGS) entry which is preliminary data.</text>
</comment>
<dbReference type="EMBL" id="JAJFZQ010000006">
    <property type="protein sequence ID" value="MCC3266670.1"/>
    <property type="molecule type" value="Genomic_DNA"/>
</dbReference>
<feature type="region of interest" description="Disordered" evidence="1">
    <location>
        <begin position="41"/>
        <end position="60"/>
    </location>
</feature>
<dbReference type="RefSeq" id="WP_227891476.1">
    <property type="nucleotide sequence ID" value="NZ_JAJFZQ010000006.1"/>
</dbReference>
<reference evidence="2" key="1">
    <citation type="submission" date="2021-10" db="EMBL/GenBank/DDBJ databases">
        <title>Novel species in genus Arthrobacter.</title>
        <authorList>
            <person name="Liu Y."/>
        </authorList>
    </citation>
    <scope>NUCLEOTIDE SEQUENCE</scope>
    <source>
        <strain evidence="2">Zg-Y786</strain>
    </source>
</reference>
<evidence type="ECO:0000313" key="2">
    <source>
        <dbReference type="EMBL" id="MCC3266670.1"/>
    </source>
</evidence>
<dbReference type="SUPFAM" id="SSF46689">
    <property type="entry name" value="Homeodomain-like"/>
    <property type="match status" value="1"/>
</dbReference>
<proteinExistence type="predicted"/>
<dbReference type="Pfam" id="PF13565">
    <property type="entry name" value="HTH_32"/>
    <property type="match status" value="1"/>
</dbReference>
<keyword evidence="3" id="KW-1185">Reference proteome</keyword>
<feature type="region of interest" description="Disordered" evidence="1">
    <location>
        <begin position="110"/>
        <end position="133"/>
    </location>
</feature>
<name>A0ABS8GJC7_9MICC</name>
<dbReference type="Proteomes" id="UP001139168">
    <property type="component" value="Unassembled WGS sequence"/>
</dbReference>
<evidence type="ECO:0000256" key="1">
    <source>
        <dbReference type="SAM" id="MobiDB-lite"/>
    </source>
</evidence>